<proteinExistence type="predicted"/>
<keyword evidence="5" id="KW-0539">Nucleus</keyword>
<evidence type="ECO:0000256" key="2">
    <source>
        <dbReference type="ARBA" id="ARBA00023015"/>
    </source>
</evidence>
<evidence type="ECO:0000313" key="7">
    <source>
        <dbReference type="EMBL" id="TXG59669.1"/>
    </source>
</evidence>
<dbReference type="InterPro" id="IPR003340">
    <property type="entry name" value="B3_DNA-bd"/>
</dbReference>
<dbReference type="Gene3D" id="2.40.330.10">
    <property type="entry name" value="DNA-binding pseudobarrel domain"/>
    <property type="match status" value="1"/>
</dbReference>
<keyword evidence="8" id="KW-1185">Reference proteome</keyword>
<sequence>MAAIFSKLLTKSDIVHSKLTVPASALPYFMGILQERHYADLPAIDWTGQVWHFRFYTRPDDIHRRPVFTIGWPQFVRARGLGEGDKVSFFENQDGDGGLQYKILVHRPLQRFSLSGEPIIRDGDFNEQASIALPDPAASAPFRLFI</sequence>
<dbReference type="OrthoDB" id="929722at2759"/>
<reference evidence="8" key="1">
    <citation type="journal article" date="2019" name="Gigascience">
        <title>De novo genome assembly of the endangered Acer yangbiense, a plant species with extremely small populations endemic to Yunnan Province, China.</title>
        <authorList>
            <person name="Yang J."/>
            <person name="Wariss H.M."/>
            <person name="Tao L."/>
            <person name="Zhang R."/>
            <person name="Yun Q."/>
            <person name="Hollingsworth P."/>
            <person name="Dao Z."/>
            <person name="Luo G."/>
            <person name="Guo H."/>
            <person name="Ma Y."/>
            <person name="Sun W."/>
        </authorList>
    </citation>
    <scope>NUCLEOTIDE SEQUENCE [LARGE SCALE GENOMIC DNA]</scope>
    <source>
        <strain evidence="8">cv. Malutang</strain>
    </source>
</reference>
<name>A0A5C7HS91_9ROSI</name>
<organism evidence="7 8">
    <name type="scientific">Acer yangbiense</name>
    <dbReference type="NCBI Taxonomy" id="1000413"/>
    <lineage>
        <taxon>Eukaryota</taxon>
        <taxon>Viridiplantae</taxon>
        <taxon>Streptophyta</taxon>
        <taxon>Embryophyta</taxon>
        <taxon>Tracheophyta</taxon>
        <taxon>Spermatophyta</taxon>
        <taxon>Magnoliopsida</taxon>
        <taxon>eudicotyledons</taxon>
        <taxon>Gunneridae</taxon>
        <taxon>Pentapetalae</taxon>
        <taxon>rosids</taxon>
        <taxon>malvids</taxon>
        <taxon>Sapindales</taxon>
        <taxon>Sapindaceae</taxon>
        <taxon>Hippocastanoideae</taxon>
        <taxon>Acereae</taxon>
        <taxon>Acer</taxon>
    </lineage>
</organism>
<evidence type="ECO:0000259" key="6">
    <source>
        <dbReference type="PROSITE" id="PS50863"/>
    </source>
</evidence>
<evidence type="ECO:0000256" key="4">
    <source>
        <dbReference type="ARBA" id="ARBA00023163"/>
    </source>
</evidence>
<dbReference type="GO" id="GO:0005634">
    <property type="term" value="C:nucleus"/>
    <property type="evidence" value="ECO:0007669"/>
    <property type="project" value="UniProtKB-SubCell"/>
</dbReference>
<gene>
    <name evidence="7" type="ORF">EZV62_014242</name>
</gene>
<dbReference type="CDD" id="cd10017">
    <property type="entry name" value="B3_DNA"/>
    <property type="match status" value="1"/>
</dbReference>
<evidence type="ECO:0000256" key="3">
    <source>
        <dbReference type="ARBA" id="ARBA00023125"/>
    </source>
</evidence>
<evidence type="ECO:0000256" key="1">
    <source>
        <dbReference type="ARBA" id="ARBA00004123"/>
    </source>
</evidence>
<dbReference type="Proteomes" id="UP000323000">
    <property type="component" value="Chromosome 6"/>
</dbReference>
<dbReference type="EMBL" id="VAHF01000006">
    <property type="protein sequence ID" value="TXG59669.1"/>
    <property type="molecule type" value="Genomic_DNA"/>
</dbReference>
<dbReference type="PROSITE" id="PS50863">
    <property type="entry name" value="B3"/>
    <property type="match status" value="1"/>
</dbReference>
<keyword evidence="3" id="KW-0238">DNA-binding</keyword>
<dbReference type="SUPFAM" id="SSF101936">
    <property type="entry name" value="DNA-binding pseudobarrel domain"/>
    <property type="match status" value="1"/>
</dbReference>
<feature type="domain" description="TF-B3" evidence="6">
    <location>
        <begin position="4"/>
        <end position="107"/>
    </location>
</feature>
<evidence type="ECO:0000256" key="5">
    <source>
        <dbReference type="ARBA" id="ARBA00023242"/>
    </source>
</evidence>
<evidence type="ECO:0000313" key="8">
    <source>
        <dbReference type="Proteomes" id="UP000323000"/>
    </source>
</evidence>
<dbReference type="AlphaFoldDB" id="A0A5C7HS91"/>
<comment type="caution">
    <text evidence="7">The sequence shown here is derived from an EMBL/GenBank/DDBJ whole genome shotgun (WGS) entry which is preliminary data.</text>
</comment>
<keyword evidence="2" id="KW-0805">Transcription regulation</keyword>
<keyword evidence="4" id="KW-0804">Transcription</keyword>
<protein>
    <recommendedName>
        <fullName evidence="6">TF-B3 domain-containing protein</fullName>
    </recommendedName>
</protein>
<dbReference type="InterPro" id="IPR015300">
    <property type="entry name" value="DNA-bd_pseudobarrel_sf"/>
</dbReference>
<comment type="subcellular location">
    <subcellularLocation>
        <location evidence="1">Nucleus</location>
    </subcellularLocation>
</comment>
<dbReference type="GO" id="GO:0003677">
    <property type="term" value="F:DNA binding"/>
    <property type="evidence" value="ECO:0007669"/>
    <property type="project" value="UniProtKB-KW"/>
</dbReference>
<accession>A0A5C7HS91</accession>